<evidence type="ECO:0000313" key="9">
    <source>
        <dbReference type="Proteomes" id="UP001519289"/>
    </source>
</evidence>
<gene>
    <name evidence="8" type="ORF">J2Z79_001974</name>
</gene>
<evidence type="ECO:0000256" key="3">
    <source>
        <dbReference type="ARBA" id="ARBA00022597"/>
    </source>
</evidence>
<dbReference type="PROSITE" id="PS01037">
    <property type="entry name" value="SBP_BACTERIAL_1"/>
    <property type="match status" value="1"/>
</dbReference>
<dbReference type="Gene3D" id="3.40.190.10">
    <property type="entry name" value="Periplasmic binding protein-like II"/>
    <property type="match status" value="2"/>
</dbReference>
<evidence type="ECO:0000256" key="7">
    <source>
        <dbReference type="SAM" id="MobiDB-lite"/>
    </source>
</evidence>
<sequence length="420" mass="45141">MRTKKWLAGALSVLMLSLALAGCGSAKSPTSEPQNQGGTQQGSSTNTPAKTPVELTVWSHLTSPEVQEVQKVADEWAAKTGNKVTVLEDQTGFQEYAAAATAGQGPDIMYGLPHDNLGPFWKAGLLEPVPDGVIDESNYEKVTLDAVSYEGKKFAVPISYEAVALFYNKALVSEPPTEWDEFLALAQEKGFMYKIKDFYFTYGFIAGNGGYVFKDKGNGNLDPTDVGFASEGGIAGLQLLSDFVNKYKLMPSDVDDNMAKAEFQAGNVAFYLSGSWDVKGFEDAGVDFGIAPMPKMPNGQPFSPFVGVQAAFVNADSKHKAEAWDLIKYLQENVPERLLAVGNRIPAQKSMASALQTNPYLAGFAESAKVGHPMPNIPEMASVWAPAASMIELVVMQQATPEQAAQQAVQAINEAVAAQR</sequence>
<dbReference type="Proteomes" id="UP001519289">
    <property type="component" value="Unassembled WGS sequence"/>
</dbReference>
<organism evidence="8 9">
    <name type="scientific">Symbiobacterium terraclitae</name>
    <dbReference type="NCBI Taxonomy" id="557451"/>
    <lineage>
        <taxon>Bacteria</taxon>
        <taxon>Bacillati</taxon>
        <taxon>Bacillota</taxon>
        <taxon>Clostridia</taxon>
        <taxon>Eubacteriales</taxon>
        <taxon>Symbiobacteriaceae</taxon>
        <taxon>Symbiobacterium</taxon>
    </lineage>
</organism>
<evidence type="ECO:0000256" key="1">
    <source>
        <dbReference type="ARBA" id="ARBA00008520"/>
    </source>
</evidence>
<comment type="subcellular location">
    <subcellularLocation>
        <location evidence="6">Cell membrane</location>
        <topology evidence="6">Lipid-anchor</topology>
    </subcellularLocation>
</comment>
<dbReference type="PANTHER" id="PTHR30061">
    <property type="entry name" value="MALTOSE-BINDING PERIPLASMIC PROTEIN"/>
    <property type="match status" value="1"/>
</dbReference>
<evidence type="ECO:0000256" key="2">
    <source>
        <dbReference type="ARBA" id="ARBA00022448"/>
    </source>
</evidence>
<dbReference type="EMBL" id="JAGGLG010000014">
    <property type="protein sequence ID" value="MBP2018559.1"/>
    <property type="molecule type" value="Genomic_DNA"/>
</dbReference>
<dbReference type="Pfam" id="PF01547">
    <property type="entry name" value="SBP_bac_1"/>
    <property type="match status" value="1"/>
</dbReference>
<evidence type="ECO:0000256" key="6">
    <source>
        <dbReference type="RuleBase" id="RU365005"/>
    </source>
</evidence>
<keyword evidence="6" id="KW-1003">Cell membrane</keyword>
<proteinExistence type="inferred from homology"/>
<dbReference type="PROSITE" id="PS51257">
    <property type="entry name" value="PROKAR_LIPOPROTEIN"/>
    <property type="match status" value="1"/>
</dbReference>
<dbReference type="InterPro" id="IPR006061">
    <property type="entry name" value="SBP_1_CS"/>
</dbReference>
<keyword evidence="2 6" id="KW-0813">Transport</keyword>
<protein>
    <recommendedName>
        <fullName evidence="5 6">Maltodextrin-binding protein</fullName>
    </recommendedName>
</protein>
<keyword evidence="3 6" id="KW-0762">Sugar transport</keyword>
<reference evidence="8 9" key="1">
    <citation type="submission" date="2021-03" db="EMBL/GenBank/DDBJ databases">
        <title>Genomic Encyclopedia of Type Strains, Phase IV (KMG-IV): sequencing the most valuable type-strain genomes for metagenomic binning, comparative biology and taxonomic classification.</title>
        <authorList>
            <person name="Goeker M."/>
        </authorList>
    </citation>
    <scope>NUCLEOTIDE SEQUENCE [LARGE SCALE GENOMIC DNA]</scope>
    <source>
        <strain evidence="8 9">DSM 27138</strain>
    </source>
</reference>
<comment type="caution">
    <text evidence="8">The sequence shown here is derived from an EMBL/GenBank/DDBJ whole genome shotgun (WGS) entry which is preliminary data.</text>
</comment>
<dbReference type="InterPro" id="IPR006060">
    <property type="entry name" value="Maltose/Cyclodextrin-bd"/>
</dbReference>
<evidence type="ECO:0000313" key="8">
    <source>
        <dbReference type="EMBL" id="MBP2018559.1"/>
    </source>
</evidence>
<dbReference type="CDD" id="cd13586">
    <property type="entry name" value="PBP2_Maltose_binding_like"/>
    <property type="match status" value="1"/>
</dbReference>
<evidence type="ECO:0000256" key="4">
    <source>
        <dbReference type="ARBA" id="ARBA00022729"/>
    </source>
</evidence>
<comment type="similarity">
    <text evidence="1 6">Belongs to the bacterial solute-binding protein 1 family.</text>
</comment>
<keyword evidence="9" id="KW-1185">Reference proteome</keyword>
<accession>A0ABS4JVW3</accession>
<keyword evidence="4 6" id="KW-0732">Signal</keyword>
<keyword evidence="6" id="KW-0449">Lipoprotein</keyword>
<dbReference type="SUPFAM" id="SSF53850">
    <property type="entry name" value="Periplasmic binding protein-like II"/>
    <property type="match status" value="1"/>
</dbReference>
<feature type="region of interest" description="Disordered" evidence="7">
    <location>
        <begin position="24"/>
        <end position="50"/>
    </location>
</feature>
<feature type="chain" id="PRO_5044952274" description="Maltodextrin-binding protein" evidence="6">
    <location>
        <begin position="22"/>
        <end position="420"/>
    </location>
</feature>
<dbReference type="RefSeq" id="WP_209466686.1">
    <property type="nucleotide sequence ID" value="NZ_JAGGLG010000014.1"/>
</dbReference>
<feature type="compositionally biased region" description="Low complexity" evidence="7">
    <location>
        <begin position="34"/>
        <end position="47"/>
    </location>
</feature>
<feature type="signal peptide" evidence="6">
    <location>
        <begin position="1"/>
        <end position="21"/>
    </location>
</feature>
<name>A0ABS4JVW3_9FIRM</name>
<dbReference type="PANTHER" id="PTHR30061:SF50">
    <property type="entry name" value="MALTOSE_MALTODEXTRIN-BINDING PERIPLASMIC PROTEIN"/>
    <property type="match status" value="1"/>
</dbReference>
<evidence type="ECO:0000256" key="5">
    <source>
        <dbReference type="ARBA" id="ARBA00030303"/>
    </source>
</evidence>
<keyword evidence="6" id="KW-0472">Membrane</keyword>
<dbReference type="InterPro" id="IPR006059">
    <property type="entry name" value="SBP"/>
</dbReference>
<dbReference type="PRINTS" id="PR00181">
    <property type="entry name" value="MALTOSEBP"/>
</dbReference>